<dbReference type="SUPFAM" id="SSF52402">
    <property type="entry name" value="Adenine nucleotide alpha hydrolases-like"/>
    <property type="match status" value="2"/>
</dbReference>
<sequence>MTAGSGARVRVITGASAELAHPDAVLWAAGYAGRTGGELGVVHAASVRLAELLARVRAEAPGVAVSAHVAPGPVEQRLVAESGTAAAVVVGGPSREEVGALATAVSARARCPVVAVPPGAVWDAEALPVVVGTDGDRLAEGVVHTGFAIAAALGTGVRVVCCTSNQPVNGPVATSTAQAALAVAQVCGARFPGVPLDVRLARSQPVTGLARHARLASMLVVGAGSTSDSSTSYRLLLRSEGPVVLVGPLVREAAGR</sequence>
<dbReference type="Gene3D" id="3.40.50.12370">
    <property type="match status" value="1"/>
</dbReference>
<dbReference type="KEGG" id="ssyi:EKG83_32095"/>
<name>A0A5Q0H6D2_SACSY</name>
<evidence type="ECO:0000313" key="1">
    <source>
        <dbReference type="EMBL" id="QFZ21410.1"/>
    </source>
</evidence>
<dbReference type="Proteomes" id="UP000325787">
    <property type="component" value="Chromosome"/>
</dbReference>
<protein>
    <submittedName>
        <fullName evidence="1">Universal stress protein</fullName>
    </submittedName>
</protein>
<gene>
    <name evidence="1" type="ORF">EKG83_32095</name>
</gene>
<proteinExistence type="predicted"/>
<organism evidence="1 2">
    <name type="scientific">Saccharothrix syringae</name>
    <name type="common">Nocardiopsis syringae</name>
    <dbReference type="NCBI Taxonomy" id="103733"/>
    <lineage>
        <taxon>Bacteria</taxon>
        <taxon>Bacillati</taxon>
        <taxon>Actinomycetota</taxon>
        <taxon>Actinomycetes</taxon>
        <taxon>Pseudonocardiales</taxon>
        <taxon>Pseudonocardiaceae</taxon>
        <taxon>Saccharothrix</taxon>
    </lineage>
</organism>
<evidence type="ECO:0000313" key="2">
    <source>
        <dbReference type="Proteomes" id="UP000325787"/>
    </source>
</evidence>
<dbReference type="EMBL" id="CP034550">
    <property type="protein sequence ID" value="QFZ21410.1"/>
    <property type="molecule type" value="Genomic_DNA"/>
</dbReference>
<dbReference type="AlphaFoldDB" id="A0A5Q0H6D2"/>
<keyword evidence="2" id="KW-1185">Reference proteome</keyword>
<reference evidence="2" key="1">
    <citation type="journal article" date="2021" name="Curr. Microbiol.">
        <title>Complete genome of nocamycin-producing strain Saccharothrix syringae NRRL B-16468 reveals the biosynthetic potential for secondary metabolites.</title>
        <authorList>
            <person name="Mo X."/>
            <person name="Yang S."/>
        </authorList>
    </citation>
    <scope>NUCLEOTIDE SEQUENCE [LARGE SCALE GENOMIC DNA]</scope>
    <source>
        <strain evidence="2">ATCC 51364 / DSM 43886 / JCM 6844 / KCTC 9398 / NBRC 14523 / NRRL B-16468 / INA 2240</strain>
    </source>
</reference>
<dbReference type="OrthoDB" id="3174546at2"/>
<accession>A0A5Q0H6D2</accession>
<dbReference type="RefSeq" id="WP_153278590.1">
    <property type="nucleotide sequence ID" value="NZ_CP034550.1"/>
</dbReference>